<dbReference type="EMBL" id="ASGP02000003">
    <property type="protein sequence ID" value="KAH9517134.1"/>
    <property type="molecule type" value="Genomic_DNA"/>
</dbReference>
<comment type="caution">
    <text evidence="3">The sequence shown here is derived from an EMBL/GenBank/DDBJ whole genome shotgun (WGS) entry which is preliminary data.</text>
</comment>
<keyword evidence="4" id="KW-1185">Reference proteome</keyword>
<evidence type="ECO:0000313" key="2">
    <source>
        <dbReference type="EMBL" id="KAH7646600.1"/>
    </source>
</evidence>
<organism evidence="3 4">
    <name type="scientific">Dermatophagoides farinae</name>
    <name type="common">American house dust mite</name>
    <dbReference type="NCBI Taxonomy" id="6954"/>
    <lineage>
        <taxon>Eukaryota</taxon>
        <taxon>Metazoa</taxon>
        <taxon>Ecdysozoa</taxon>
        <taxon>Arthropoda</taxon>
        <taxon>Chelicerata</taxon>
        <taxon>Arachnida</taxon>
        <taxon>Acari</taxon>
        <taxon>Acariformes</taxon>
        <taxon>Sarcoptiformes</taxon>
        <taxon>Astigmata</taxon>
        <taxon>Psoroptidia</taxon>
        <taxon>Analgoidea</taxon>
        <taxon>Pyroglyphidae</taxon>
        <taxon>Dermatophagoidinae</taxon>
        <taxon>Dermatophagoides</taxon>
    </lineage>
</organism>
<feature type="compositionally biased region" description="Acidic residues" evidence="1">
    <location>
        <begin position="1"/>
        <end position="12"/>
    </location>
</feature>
<accession>A0A922HYQ4</accession>
<name>A0A922HYQ4_DERFA</name>
<reference evidence="3" key="1">
    <citation type="submission" date="2013-05" db="EMBL/GenBank/DDBJ databases">
        <authorList>
            <person name="Yim A.K.Y."/>
            <person name="Chan T.F."/>
            <person name="Ji K.M."/>
            <person name="Liu X.Y."/>
            <person name="Zhou J.W."/>
            <person name="Li R.Q."/>
            <person name="Yang K.Y."/>
            <person name="Li J."/>
            <person name="Li M."/>
            <person name="Law P.T.W."/>
            <person name="Wu Y.L."/>
            <person name="Cai Z.L."/>
            <person name="Qin H."/>
            <person name="Bao Y."/>
            <person name="Leung R.K.K."/>
            <person name="Ng P.K.S."/>
            <person name="Zou J."/>
            <person name="Zhong X.J."/>
            <person name="Ran P.X."/>
            <person name="Zhong N.S."/>
            <person name="Liu Z.G."/>
            <person name="Tsui S.K.W."/>
        </authorList>
    </citation>
    <scope>NUCLEOTIDE SEQUENCE</scope>
    <source>
        <strain evidence="3">Derf</strain>
        <tissue evidence="3">Whole organism</tissue>
    </source>
</reference>
<reference evidence="2" key="2">
    <citation type="submission" date="2020-06" db="EMBL/GenBank/DDBJ databases">
        <authorList>
            <person name="Ji K."/>
            <person name="Li J."/>
        </authorList>
    </citation>
    <scope>NUCLEOTIDE SEQUENCE</scope>
    <source>
        <strain evidence="2">JKM2019</strain>
        <tissue evidence="2">Whole body</tissue>
    </source>
</reference>
<evidence type="ECO:0000313" key="4">
    <source>
        <dbReference type="Proteomes" id="UP000790347"/>
    </source>
</evidence>
<evidence type="ECO:0000313" key="3">
    <source>
        <dbReference type="EMBL" id="KAH9517134.1"/>
    </source>
</evidence>
<reference evidence="2" key="3">
    <citation type="journal article" date="2021" name="World Allergy Organ. J.">
        <title>Chromosome-level assembly of Dermatophagoides farinae genome and transcriptome reveals two novel allergens Der f 37 and Der f 39.</title>
        <authorList>
            <person name="Chen J."/>
            <person name="Cai Z."/>
            <person name="Fan D."/>
            <person name="Hu J."/>
            <person name="Hou Y."/>
            <person name="He Y."/>
            <person name="Zhang Z."/>
            <person name="Zhao Z."/>
            <person name="Gao P."/>
            <person name="Hu W."/>
            <person name="Sun J."/>
            <person name="Li J."/>
            <person name="Ji K."/>
        </authorList>
    </citation>
    <scope>NUCLEOTIDE SEQUENCE</scope>
    <source>
        <strain evidence="2">JKM2019</strain>
    </source>
</reference>
<feature type="region of interest" description="Disordered" evidence="1">
    <location>
        <begin position="1"/>
        <end position="22"/>
    </location>
</feature>
<protein>
    <submittedName>
        <fullName evidence="3">Uncharacterized protein</fullName>
    </submittedName>
</protein>
<proteinExistence type="predicted"/>
<evidence type="ECO:0000256" key="1">
    <source>
        <dbReference type="SAM" id="MobiDB-lite"/>
    </source>
</evidence>
<dbReference type="AlphaFoldDB" id="A0A922HYQ4"/>
<gene>
    <name evidence="3" type="ORF">DERF_007830</name>
    <name evidence="2" type="ORF">HUG17_2138</name>
</gene>
<dbReference type="Proteomes" id="UP000790347">
    <property type="component" value="Unassembled WGS sequence"/>
</dbReference>
<dbReference type="EMBL" id="SDOV01000001">
    <property type="protein sequence ID" value="KAH7646600.1"/>
    <property type="molecule type" value="Genomic_DNA"/>
</dbReference>
<dbReference type="Proteomes" id="UP000828236">
    <property type="component" value="Unassembled WGS sequence"/>
</dbReference>
<sequence length="86" mass="10034">MVTSSEDIDDDDHPTPDGSKTSRKKVFMNWVSTASSNFISWFCFVFYSLNLPKEEEEVVNIKVKVRPNFEQTTNQQSILIHFILYL</sequence>
<reference evidence="3" key="4">
    <citation type="journal article" date="2022" name="Res Sq">
        <title>Comparative Genomics Reveals Insights into the Divergent Evolution of Astigmatic Mites and Household Pest Adaptations.</title>
        <authorList>
            <person name="Xiong Q."/>
            <person name="Wan A.T.-Y."/>
            <person name="Liu X.-Y."/>
            <person name="Fung C.S.-H."/>
            <person name="Xiao X."/>
            <person name="Malainual N."/>
            <person name="Hou J."/>
            <person name="Wang L."/>
            <person name="Wang M."/>
            <person name="Yang K."/>
            <person name="Cui Y."/>
            <person name="Leung E."/>
            <person name="Nong W."/>
            <person name="Shin S.-K."/>
            <person name="Au S."/>
            <person name="Jeong K.Y."/>
            <person name="Chew F.T."/>
            <person name="Hui J."/>
            <person name="Leung T.F."/>
            <person name="Tungtrongchitr A."/>
            <person name="Zhong N."/>
            <person name="Liu Z."/>
            <person name="Tsui S."/>
        </authorList>
    </citation>
    <scope>NUCLEOTIDE SEQUENCE</scope>
    <source>
        <strain evidence="3">Derf</strain>
        <tissue evidence="3">Whole organism</tissue>
    </source>
</reference>